<protein>
    <recommendedName>
        <fullName evidence="1">VIT domain-containing protein</fullName>
    </recommendedName>
</protein>
<accession>A0ABX7MPD9</accession>
<feature type="domain" description="VIT" evidence="1">
    <location>
        <begin position="1"/>
        <end position="107"/>
    </location>
</feature>
<dbReference type="RefSeq" id="WP_206643403.1">
    <property type="nucleotide sequence ID" value="NZ_CP071247.1"/>
</dbReference>
<evidence type="ECO:0000313" key="2">
    <source>
        <dbReference type="EMBL" id="QSP94182.1"/>
    </source>
</evidence>
<reference evidence="2 3" key="1">
    <citation type="submission" date="2021-03" db="EMBL/GenBank/DDBJ databases">
        <title>Genome sequencing of Marinobacter sp. LPB0319.</title>
        <authorList>
            <person name="Kim J."/>
        </authorList>
    </citation>
    <scope>NUCLEOTIDE SEQUENCE [LARGE SCALE GENOMIC DNA]</scope>
    <source>
        <strain evidence="2 3">LPB0319</strain>
    </source>
</reference>
<dbReference type="Proteomes" id="UP000663555">
    <property type="component" value="Chromosome"/>
</dbReference>
<dbReference type="PROSITE" id="PS51468">
    <property type="entry name" value="VIT"/>
    <property type="match status" value="1"/>
</dbReference>
<keyword evidence="3" id="KW-1185">Reference proteome</keyword>
<dbReference type="EMBL" id="CP071247">
    <property type="protein sequence ID" value="QSP94182.1"/>
    <property type="molecule type" value="Genomic_DNA"/>
</dbReference>
<organism evidence="2 3">
    <name type="scientific">Marinobacter salinisoli</name>
    <dbReference type="NCBI Taxonomy" id="2769486"/>
    <lineage>
        <taxon>Bacteria</taxon>
        <taxon>Pseudomonadati</taxon>
        <taxon>Pseudomonadota</taxon>
        <taxon>Gammaproteobacteria</taxon>
        <taxon>Pseudomonadales</taxon>
        <taxon>Marinobacteraceae</taxon>
        <taxon>Marinobacter</taxon>
    </lineage>
</organism>
<evidence type="ECO:0000259" key="1">
    <source>
        <dbReference type="PROSITE" id="PS51468"/>
    </source>
</evidence>
<dbReference type="Pfam" id="PF08487">
    <property type="entry name" value="VIT"/>
    <property type="match status" value="1"/>
</dbReference>
<name>A0ABX7MPD9_9GAMM</name>
<evidence type="ECO:0000313" key="3">
    <source>
        <dbReference type="Proteomes" id="UP000663555"/>
    </source>
</evidence>
<dbReference type="InterPro" id="IPR013694">
    <property type="entry name" value="VIT"/>
</dbReference>
<sequence>MQIQDSCAVTRIDQTFRNPGARITDAQYRFPLPARASVGQFTYWVAGLPIHGEVVKKQKANDIYHQEQQQDRKVAVSAKRSGQAIEYRVPVTLPDVERRCPELERMRAFAHIQRLLDEQETFGGGGAIDPWWLLLALLVLIGRRGFFGRTPRFN</sequence>
<gene>
    <name evidence="2" type="ORF">LPB19_13430</name>
</gene>
<proteinExistence type="predicted"/>